<reference evidence="1 2" key="1">
    <citation type="submission" date="2017-07" db="EMBL/GenBank/DDBJ databases">
        <title>The genome sequence of Paludifilum halophilum highlights mechanisms for microbial adaptation to high salt environemnts.</title>
        <authorList>
            <person name="Belbahri L."/>
        </authorList>
    </citation>
    <scope>NUCLEOTIDE SEQUENCE [LARGE SCALE GENOMIC DNA]</scope>
    <source>
        <strain evidence="1 2">DSM 102817</strain>
    </source>
</reference>
<comment type="caution">
    <text evidence="1">The sequence shown here is derived from an EMBL/GenBank/DDBJ whole genome shotgun (WGS) entry which is preliminary data.</text>
</comment>
<feature type="non-terminal residue" evidence="1">
    <location>
        <position position="131"/>
    </location>
</feature>
<dbReference type="EMBL" id="NOWF01000155">
    <property type="protein sequence ID" value="OYD05997.1"/>
    <property type="molecule type" value="Genomic_DNA"/>
</dbReference>
<sequence length="131" mass="15608">MQQQLLMIKQSTATGKTKTFRFTSYLCYLLLAKHRPIFETENNKLDIEVDKFDEKNQKKSETPMPVYEWTHKMRMTANNKNYSHFVDFFLAPIYEKIIGTTMPRLLVSCKDCIQLGSQIQLAEWFFMEEYT</sequence>
<dbReference type="Proteomes" id="UP000215459">
    <property type="component" value="Unassembled WGS sequence"/>
</dbReference>
<accession>A0A235B274</accession>
<name>A0A235B274_9BACL</name>
<evidence type="ECO:0000313" key="2">
    <source>
        <dbReference type="Proteomes" id="UP000215459"/>
    </source>
</evidence>
<gene>
    <name evidence="1" type="ORF">CHM34_18685</name>
</gene>
<proteinExistence type="predicted"/>
<organism evidence="1 2">
    <name type="scientific">Paludifilum halophilum</name>
    <dbReference type="NCBI Taxonomy" id="1642702"/>
    <lineage>
        <taxon>Bacteria</taxon>
        <taxon>Bacillati</taxon>
        <taxon>Bacillota</taxon>
        <taxon>Bacilli</taxon>
        <taxon>Bacillales</taxon>
        <taxon>Thermoactinomycetaceae</taxon>
        <taxon>Paludifilum</taxon>
    </lineage>
</organism>
<keyword evidence="2" id="KW-1185">Reference proteome</keyword>
<evidence type="ECO:0000313" key="1">
    <source>
        <dbReference type="EMBL" id="OYD05997.1"/>
    </source>
</evidence>
<protein>
    <submittedName>
        <fullName evidence="1">Uncharacterized protein</fullName>
    </submittedName>
</protein>
<dbReference type="AlphaFoldDB" id="A0A235B274"/>